<evidence type="ECO:0000313" key="4">
    <source>
        <dbReference type="Proteomes" id="UP000001882"/>
    </source>
</evidence>
<keyword evidence="1" id="KW-0812">Transmembrane</keyword>
<dbReference type="PATRIC" id="fig|304371.9.peg.948"/>
<name>D1YX19_METPS</name>
<evidence type="ECO:0000259" key="2">
    <source>
        <dbReference type="Pfam" id="PF09843"/>
    </source>
</evidence>
<dbReference type="InParanoid" id="D1YX19"/>
<dbReference type="AlphaFoldDB" id="D1YX19"/>
<dbReference type="Proteomes" id="UP000001882">
    <property type="component" value="Chromosome"/>
</dbReference>
<dbReference type="Pfam" id="PF09843">
    <property type="entry name" value="DUF2070"/>
    <property type="match status" value="1"/>
</dbReference>
<feature type="domain" description="DUF2070" evidence="2">
    <location>
        <begin position="6"/>
        <end position="572"/>
    </location>
</feature>
<protein>
    <recommendedName>
        <fullName evidence="2">DUF2070 domain-containing protein</fullName>
    </recommendedName>
</protein>
<feature type="transmembrane region" description="Helical" evidence="1">
    <location>
        <begin position="553"/>
        <end position="580"/>
    </location>
</feature>
<dbReference type="EMBL" id="AP011532">
    <property type="protein sequence ID" value="BAI60991.1"/>
    <property type="molecule type" value="Genomic_DNA"/>
</dbReference>
<dbReference type="KEGG" id="mpd:MCP_0919"/>
<reference evidence="3 4" key="2">
    <citation type="journal article" date="2008" name="Int. J. Syst. Evol. Microbiol.">
        <title>Methanocella paludicola gen. nov., sp. nov., a methane-producing archaeon, the first isolate of the lineage 'Rice Cluster I', and proposal of the new archaeal order Methanocellales ord. nov.</title>
        <authorList>
            <person name="Sakai S."/>
            <person name="Imachi H."/>
            <person name="Hanada S."/>
            <person name="Ohashi A."/>
            <person name="Harada H."/>
            <person name="Kamagata Y."/>
        </authorList>
    </citation>
    <scope>NUCLEOTIDE SEQUENCE [LARGE SCALE GENOMIC DNA]</scope>
    <source>
        <strain evidence="4">DSM 17711 / JCM 13418 / NBRC 101707 / SANAE</strain>
    </source>
</reference>
<accession>D1YX19</accession>
<feature type="transmembrane region" description="Helical" evidence="1">
    <location>
        <begin position="20"/>
        <end position="39"/>
    </location>
</feature>
<feature type="transmembrane region" description="Helical" evidence="1">
    <location>
        <begin position="163"/>
        <end position="182"/>
    </location>
</feature>
<gene>
    <name evidence="3" type="ordered locus">MCP_0919</name>
</gene>
<keyword evidence="1" id="KW-0472">Membrane</keyword>
<dbReference type="InterPro" id="IPR019204">
    <property type="entry name" value="DUF2070_membrane"/>
</dbReference>
<evidence type="ECO:0000313" key="3">
    <source>
        <dbReference type="EMBL" id="BAI60991.1"/>
    </source>
</evidence>
<reference evidence="3 4" key="1">
    <citation type="journal article" date="2007" name="Appl. Environ. Microbiol.">
        <title>Isolation of key methanogens for global methane emission from rice paddy fields: a novel isolate affiliated with the clone cluster rice cluster I.</title>
        <authorList>
            <person name="Sakai S."/>
            <person name="Imachi H."/>
            <person name="Sekiguchi Y."/>
            <person name="Ohashi A."/>
            <person name="Harada H."/>
            <person name="Kamagata Y."/>
        </authorList>
    </citation>
    <scope>NUCLEOTIDE SEQUENCE [LARGE SCALE GENOMIC DNA]</scope>
    <source>
        <strain evidence="4">DSM 17711 / JCM 13418 / NBRC 101707 / SANAE</strain>
    </source>
</reference>
<keyword evidence="4" id="KW-1185">Reference proteome</keyword>
<feature type="transmembrane region" description="Helical" evidence="1">
    <location>
        <begin position="45"/>
        <end position="67"/>
    </location>
</feature>
<feature type="transmembrane region" description="Helical" evidence="1">
    <location>
        <begin position="108"/>
        <end position="127"/>
    </location>
</feature>
<dbReference type="eggNOG" id="arCOG04351">
    <property type="taxonomic scope" value="Archaea"/>
</dbReference>
<dbReference type="STRING" id="304371.MCP_0919"/>
<evidence type="ECO:0000256" key="1">
    <source>
        <dbReference type="SAM" id="Phobius"/>
    </source>
</evidence>
<keyword evidence="1" id="KW-1133">Transmembrane helix</keyword>
<organism evidence="3 4">
    <name type="scientific">Methanocella paludicola (strain DSM 17711 / JCM 13418 / NBRC 101707 / SANAE)</name>
    <dbReference type="NCBI Taxonomy" id="304371"/>
    <lineage>
        <taxon>Archaea</taxon>
        <taxon>Methanobacteriati</taxon>
        <taxon>Methanobacteriota</taxon>
        <taxon>Stenosarchaea group</taxon>
        <taxon>Methanomicrobia</taxon>
        <taxon>Methanocellales</taxon>
        <taxon>Methanocellaceae</taxon>
        <taxon>Methanocella</taxon>
    </lineage>
</organism>
<proteinExistence type="predicted"/>
<feature type="transmembrane region" description="Helical" evidence="1">
    <location>
        <begin position="79"/>
        <end position="96"/>
    </location>
</feature>
<reference evidence="4" key="3">
    <citation type="journal article" date="2011" name="PLoS ONE">
        <title>Genome sequence of a mesophilic hydrogenotrophic methanogen Methanocella paludicola, the first cultivated representative of the order Methanocellales.</title>
        <authorList>
            <person name="Sakai S."/>
            <person name="Takaki Y."/>
            <person name="Shimamura S."/>
            <person name="Sekine M."/>
            <person name="Tajima T."/>
            <person name="Kosugi H."/>
            <person name="Ichikawa N."/>
            <person name="Tasumi E."/>
            <person name="Hiraki A.T."/>
            <person name="Shimizu A."/>
            <person name="Kato Y."/>
            <person name="Nishiko R."/>
            <person name="Mori K."/>
            <person name="Fujita N."/>
            <person name="Imachi H."/>
            <person name="Takai K."/>
        </authorList>
    </citation>
    <scope>NUCLEOTIDE SEQUENCE [LARGE SCALE GENOMIC DNA]</scope>
    <source>
        <strain evidence="4">DSM 17711 / JCM 13418 / NBRC 101707 / SANAE</strain>
    </source>
</reference>
<sequence length="583" mass="62585">MEEQLASYADYIFEAPDIKLSMGIALALSILIGAGSFPFTLSNNIIAGLLLFFVPALLSAFLTKVMSNVFGENVNYDRSALISLLMLIIVAVVTLAENVVTYLAHIPYTYLGFVMALSLIFAFRMLVLMGISVNSLPKVIVPASVQSLFSALALLYYTRLPVLYIDLAISSIIFVMAAYAFVRYVDHPMMKSFGVSSLDFIQDFIAHLTEGSPAMEEFFEKIGESIDAPVNVLSFKRMDDSIKAVIVTPYVHPGPMGEIGGGNLPTIVSGAFNEGLIIVPHGTAYHDFNLVSAEESEKIIKAAKTALGRVQYSTQATKSNRVTVGNTKILGQRFNDSVFLISTQAPTSTEDIEFSVGFTAMAESRVAGARYSTIIDAHNCTEPFATAIEPGTRDSYNIIRAAENSSKALLSMPMGDIRLGVASSPPICTRLEGMGDLGIQVAVVEALGQRTAYIVIDGNNMVNGLREDIIRRLPVDEAEVMTTDTHVVNTLSGANYVGQHLDCDLLVDTVAQLVDKAISDLEPVKAGMESELATDVNVFGSHKIAKLASTANAMVAMGGAFAVAVIVAALSLTLLIMVLIQSI</sequence>